<comment type="caution">
    <text evidence="3">The sequence shown here is derived from an EMBL/GenBank/DDBJ whole genome shotgun (WGS) entry which is preliminary data.</text>
</comment>
<dbReference type="Gene3D" id="3.40.1180.10">
    <property type="entry name" value="Decaprenyl diphosphate synthase-like"/>
    <property type="match status" value="1"/>
</dbReference>
<name>A0ABS5QMR7_9BACT</name>
<dbReference type="InterPro" id="IPR036424">
    <property type="entry name" value="UPP_synth-like_sf"/>
</dbReference>
<dbReference type="Proteomes" id="UP000680365">
    <property type="component" value="Unassembled WGS sequence"/>
</dbReference>
<dbReference type="PANTHER" id="PTHR10291:SF43">
    <property type="entry name" value="DEHYDRODOLICHYL DIPHOSPHATE SYNTHASE COMPLEX SUBUNIT DHDDS"/>
    <property type="match status" value="1"/>
</dbReference>
<dbReference type="Pfam" id="PF01255">
    <property type="entry name" value="Prenyltransf"/>
    <property type="match status" value="1"/>
</dbReference>
<comment type="similarity">
    <text evidence="2">Belongs to the UPP synthase family. Z-FPP synthase subfamily.</text>
</comment>
<accession>A0ABS5QMR7</accession>
<proteinExistence type="inferred from homology"/>
<gene>
    <name evidence="3" type="ORF">VAMP_7420n16</name>
</gene>
<organism evidence="3 4">
    <name type="scientific">Candidatus Vampirococcus lugosii</name>
    <dbReference type="NCBI Taxonomy" id="2789015"/>
    <lineage>
        <taxon>Bacteria</taxon>
        <taxon>Candidatus Absconditibacteriota</taxon>
        <taxon>Vampirococcus</taxon>
    </lineage>
</organism>
<dbReference type="InterPro" id="IPR001441">
    <property type="entry name" value="UPP_synth-like"/>
</dbReference>
<evidence type="ECO:0000256" key="2">
    <source>
        <dbReference type="ARBA" id="ARBA00038453"/>
    </source>
</evidence>
<dbReference type="GO" id="GO:0008834">
    <property type="term" value="F:ditrans,polycis-undecaprenyl-diphosphate synthase [(2E,6E)-farnesyl-diphosphate specific] activity"/>
    <property type="evidence" value="ECO:0007669"/>
    <property type="project" value="UniProtKB-EC"/>
</dbReference>
<evidence type="ECO:0000313" key="4">
    <source>
        <dbReference type="Proteomes" id="UP000680365"/>
    </source>
</evidence>
<dbReference type="EC" id="2.5.1.31" evidence="3"/>
<dbReference type="PANTHER" id="PTHR10291">
    <property type="entry name" value="DEHYDRODOLICHYL DIPHOSPHATE SYNTHASE FAMILY MEMBER"/>
    <property type="match status" value="1"/>
</dbReference>
<keyword evidence="4" id="KW-1185">Reference proteome</keyword>
<protein>
    <submittedName>
        <fullName evidence="3">UDP-diphosphate synthase</fullName>
        <ecNumber evidence="3">2.5.1.31</ecNumber>
    </submittedName>
</protein>
<reference evidence="3 4" key="1">
    <citation type="journal article" date="2021" name="Nat. Commun.">
        <title>Reductive evolution and unique predatory mode in the CPR bacterium Vampirococcus lugosii.</title>
        <authorList>
            <person name="Moreira D."/>
            <person name="Zivanovic Y."/>
            <person name="Lopez-Archilla A.I."/>
            <person name="Iniesto M."/>
            <person name="Lopez-Garcia P."/>
        </authorList>
    </citation>
    <scope>NUCLEOTIDE SEQUENCE [LARGE SCALE GENOMIC DNA]</scope>
    <source>
        <strain evidence="3">Chiprana</strain>
    </source>
</reference>
<dbReference type="SUPFAM" id="SSF64005">
    <property type="entry name" value="Undecaprenyl diphosphate synthase"/>
    <property type="match status" value="1"/>
</dbReference>
<dbReference type="NCBIfam" id="TIGR00055">
    <property type="entry name" value="uppS"/>
    <property type="match status" value="1"/>
</dbReference>
<evidence type="ECO:0000313" key="3">
    <source>
        <dbReference type="EMBL" id="MBS8122492.1"/>
    </source>
</evidence>
<dbReference type="RefSeq" id="WP_213349907.1">
    <property type="nucleotide sequence ID" value="NZ_JAEDAM010000100.1"/>
</dbReference>
<evidence type="ECO:0000256" key="1">
    <source>
        <dbReference type="ARBA" id="ARBA00022679"/>
    </source>
</evidence>
<dbReference type="CDD" id="cd00475">
    <property type="entry name" value="Cis_IPPS"/>
    <property type="match status" value="1"/>
</dbReference>
<dbReference type="EMBL" id="JAEDAM010000100">
    <property type="protein sequence ID" value="MBS8122492.1"/>
    <property type="molecule type" value="Genomic_DNA"/>
</dbReference>
<keyword evidence="1 3" id="KW-0808">Transferase</keyword>
<sequence length="238" mass="27370">MSSPRHIGFIPDGNRTWAKSKGIHKFFGHLEGFNNVISLVKYVFANTDVEVFSVWGLSTENSLSRNEDELEYLFKLYEKIPSELDDFLQENKINFKLVGNRDGLPGYLTDFFVEKEKKFNFSGSNKTFVLAVNYGGRDEIIRGVKSLISDNVNCGNLVSKLDSDLLSKYLDFSDLPLIDLVIRTKGNKAKRSSGFMLWWIGYAELYFSDKLCPDFTSEDLEQVLEWFCDIQKDRNFGK</sequence>